<dbReference type="PRINTS" id="PR00400">
    <property type="entry name" value="TETREPRESSOR"/>
</dbReference>
<dbReference type="RefSeq" id="WP_379873573.1">
    <property type="nucleotide sequence ID" value="NZ_JBHTBH010000014.1"/>
</dbReference>
<dbReference type="InterPro" id="IPR003012">
    <property type="entry name" value="Tet_transcr_reg_TetR"/>
</dbReference>
<dbReference type="InterPro" id="IPR004111">
    <property type="entry name" value="Repressor_TetR_C"/>
</dbReference>
<feature type="DNA-binding region" description="H-T-H motif" evidence="5">
    <location>
        <begin position="43"/>
        <end position="62"/>
    </location>
</feature>
<reference evidence="8" key="1">
    <citation type="journal article" date="2019" name="Int. J. Syst. Evol. Microbiol.">
        <title>The Global Catalogue of Microorganisms (GCM) 10K type strain sequencing project: providing services to taxonomists for standard genome sequencing and annotation.</title>
        <authorList>
            <consortium name="The Broad Institute Genomics Platform"/>
            <consortium name="The Broad Institute Genome Sequencing Center for Infectious Disease"/>
            <person name="Wu L."/>
            <person name="Ma J."/>
        </authorList>
    </citation>
    <scope>NUCLEOTIDE SEQUENCE [LARGE SCALE GENOMIC DNA]</scope>
    <source>
        <strain evidence="8">CGMCC 4.7382</strain>
    </source>
</reference>
<keyword evidence="8" id="KW-1185">Reference proteome</keyword>
<evidence type="ECO:0000256" key="2">
    <source>
        <dbReference type="ARBA" id="ARBA00023015"/>
    </source>
</evidence>
<evidence type="ECO:0000313" key="7">
    <source>
        <dbReference type="EMBL" id="MFC7330937.1"/>
    </source>
</evidence>
<dbReference type="InterPro" id="IPR050109">
    <property type="entry name" value="HTH-type_TetR-like_transc_reg"/>
</dbReference>
<keyword evidence="2" id="KW-0805">Transcription regulation</keyword>
<evidence type="ECO:0000256" key="5">
    <source>
        <dbReference type="PROSITE-ProRule" id="PRU00335"/>
    </source>
</evidence>
<dbReference type="PANTHER" id="PTHR30055">
    <property type="entry name" value="HTH-TYPE TRANSCRIPTIONAL REGULATOR RUTR"/>
    <property type="match status" value="1"/>
</dbReference>
<evidence type="ECO:0000256" key="3">
    <source>
        <dbReference type="ARBA" id="ARBA00023125"/>
    </source>
</evidence>
<dbReference type="Gene3D" id="1.10.10.60">
    <property type="entry name" value="Homeodomain-like"/>
    <property type="match status" value="1"/>
</dbReference>
<organism evidence="7 8">
    <name type="scientific">Marinactinospora rubrisoli</name>
    <dbReference type="NCBI Taxonomy" id="2715399"/>
    <lineage>
        <taxon>Bacteria</taxon>
        <taxon>Bacillati</taxon>
        <taxon>Actinomycetota</taxon>
        <taxon>Actinomycetes</taxon>
        <taxon>Streptosporangiales</taxon>
        <taxon>Nocardiopsidaceae</taxon>
        <taxon>Marinactinospora</taxon>
    </lineage>
</organism>
<comment type="caution">
    <text evidence="7">The sequence shown here is derived from an EMBL/GenBank/DDBJ whole genome shotgun (WGS) entry which is preliminary data.</text>
</comment>
<evidence type="ECO:0000256" key="1">
    <source>
        <dbReference type="ARBA" id="ARBA00022491"/>
    </source>
</evidence>
<dbReference type="SUPFAM" id="SSF48498">
    <property type="entry name" value="Tetracyclin repressor-like, C-terminal domain"/>
    <property type="match status" value="1"/>
</dbReference>
<dbReference type="InterPro" id="IPR001647">
    <property type="entry name" value="HTH_TetR"/>
</dbReference>
<sequence>MSRPHPAVWLRDEPPPRRPRLTRERITEAAVALLDAEGVPGFSMRRLAARLGAGTMSLYEYVPAKEDLFDLALDTVMAEIDLPEPATARPPDWRAELTRQAVQSRRVMRRHPWMTELIGTRPLLGPNALSRSERFHAALAAAGFAGAELVAAAGAVSSYVHGYVVTENVWRTRMRDPAEERELRRRAQEYLAGESGRYPVLSEHSRLEDADFDAGFRSGLEIVLDGIAARLTR</sequence>
<gene>
    <name evidence="7" type="ORF">ACFQRF_24690</name>
</gene>
<evidence type="ECO:0000259" key="6">
    <source>
        <dbReference type="PROSITE" id="PS50977"/>
    </source>
</evidence>
<evidence type="ECO:0000256" key="4">
    <source>
        <dbReference type="ARBA" id="ARBA00023163"/>
    </source>
</evidence>
<dbReference type="PROSITE" id="PS50977">
    <property type="entry name" value="HTH_TETR_2"/>
    <property type="match status" value="1"/>
</dbReference>
<dbReference type="Proteomes" id="UP001596540">
    <property type="component" value="Unassembled WGS sequence"/>
</dbReference>
<dbReference type="Pfam" id="PF00440">
    <property type="entry name" value="TetR_N"/>
    <property type="match status" value="1"/>
</dbReference>
<evidence type="ECO:0000313" key="8">
    <source>
        <dbReference type="Proteomes" id="UP001596540"/>
    </source>
</evidence>
<keyword evidence="3 5" id="KW-0238">DNA-binding</keyword>
<proteinExistence type="predicted"/>
<accession>A0ABW2KLT7</accession>
<keyword evidence="1" id="KW-0678">Repressor</keyword>
<dbReference type="InterPro" id="IPR036271">
    <property type="entry name" value="Tet_transcr_reg_TetR-rel_C_sf"/>
</dbReference>
<keyword evidence="4" id="KW-0804">Transcription</keyword>
<dbReference type="InterPro" id="IPR009057">
    <property type="entry name" value="Homeodomain-like_sf"/>
</dbReference>
<dbReference type="PANTHER" id="PTHR30055:SF151">
    <property type="entry name" value="TRANSCRIPTIONAL REGULATORY PROTEIN"/>
    <property type="match status" value="1"/>
</dbReference>
<name>A0ABW2KLT7_9ACTN</name>
<feature type="domain" description="HTH tetR-type" evidence="6">
    <location>
        <begin position="20"/>
        <end position="80"/>
    </location>
</feature>
<dbReference type="Gene3D" id="1.10.357.10">
    <property type="entry name" value="Tetracycline Repressor, domain 2"/>
    <property type="match status" value="1"/>
</dbReference>
<protein>
    <submittedName>
        <fullName evidence="7">TetR/AcrR family transcriptional regulator</fullName>
    </submittedName>
</protein>
<dbReference type="EMBL" id="JBHTBH010000014">
    <property type="protein sequence ID" value="MFC7330937.1"/>
    <property type="molecule type" value="Genomic_DNA"/>
</dbReference>
<dbReference type="Pfam" id="PF02909">
    <property type="entry name" value="TetR_C_1"/>
    <property type="match status" value="1"/>
</dbReference>
<dbReference type="SUPFAM" id="SSF46689">
    <property type="entry name" value="Homeodomain-like"/>
    <property type="match status" value="1"/>
</dbReference>